<proteinExistence type="predicted"/>
<reference evidence="2 3" key="1">
    <citation type="submission" date="2024-04" db="EMBL/GenBank/DDBJ databases">
        <title>Phyllosticta paracitricarpa is synonymous to the EU quarantine fungus P. citricarpa based on phylogenomic analyses.</title>
        <authorList>
            <consortium name="Lawrence Berkeley National Laboratory"/>
            <person name="Van Ingen-Buijs V.A."/>
            <person name="Van Westerhoven A.C."/>
            <person name="Haridas S."/>
            <person name="Skiadas P."/>
            <person name="Martin F."/>
            <person name="Groenewald J.Z."/>
            <person name="Crous P.W."/>
            <person name="Seidl M.F."/>
        </authorList>
    </citation>
    <scope>NUCLEOTIDE SEQUENCE [LARGE SCALE GENOMIC DNA]</scope>
    <source>
        <strain evidence="2 3">CBS 123374</strain>
    </source>
</reference>
<evidence type="ECO:0000313" key="2">
    <source>
        <dbReference type="EMBL" id="KAK8240790.1"/>
    </source>
</evidence>
<feature type="region of interest" description="Disordered" evidence="1">
    <location>
        <begin position="78"/>
        <end position="137"/>
    </location>
</feature>
<protein>
    <submittedName>
        <fullName evidence="2">Uncharacterized protein</fullName>
    </submittedName>
</protein>
<dbReference type="EMBL" id="JBBWRZ010000003">
    <property type="protein sequence ID" value="KAK8240790.1"/>
    <property type="molecule type" value="Genomic_DNA"/>
</dbReference>
<organism evidence="2 3">
    <name type="scientific">Phyllosticta capitalensis</name>
    <dbReference type="NCBI Taxonomy" id="121624"/>
    <lineage>
        <taxon>Eukaryota</taxon>
        <taxon>Fungi</taxon>
        <taxon>Dikarya</taxon>
        <taxon>Ascomycota</taxon>
        <taxon>Pezizomycotina</taxon>
        <taxon>Dothideomycetes</taxon>
        <taxon>Dothideomycetes incertae sedis</taxon>
        <taxon>Botryosphaeriales</taxon>
        <taxon>Phyllostictaceae</taxon>
        <taxon>Phyllosticta</taxon>
    </lineage>
</organism>
<evidence type="ECO:0000256" key="1">
    <source>
        <dbReference type="SAM" id="MobiDB-lite"/>
    </source>
</evidence>
<feature type="compositionally biased region" description="Low complexity" evidence="1">
    <location>
        <begin position="117"/>
        <end position="131"/>
    </location>
</feature>
<sequence>MASTKPTPSTLTLRLKFHRTSVLLHVDPILSISALKADLLHAIRETHPDGKLHGRPLPASPSDLQLARLVDPADPAQGWQLIADGDSTPEGEEEDEEAAEAAAPKKKGRGRPKGKDAAAAADSGNGSSNGDKSMKSLGIKDGMALAFRWAGEAQQRDGETETLEWEDWDVKWPHFEDTFNLEDEGMVE</sequence>
<feature type="compositionally biased region" description="Acidic residues" evidence="1">
    <location>
        <begin position="87"/>
        <end position="99"/>
    </location>
</feature>
<name>A0ABR1YX56_9PEZI</name>
<comment type="caution">
    <text evidence="2">The sequence shown here is derived from an EMBL/GenBank/DDBJ whole genome shotgun (WGS) entry which is preliminary data.</text>
</comment>
<keyword evidence="3" id="KW-1185">Reference proteome</keyword>
<evidence type="ECO:0000313" key="3">
    <source>
        <dbReference type="Proteomes" id="UP001492380"/>
    </source>
</evidence>
<accession>A0ABR1YX56</accession>
<gene>
    <name evidence="2" type="ORF">HDK90DRAFT_523759</name>
</gene>
<dbReference type="Proteomes" id="UP001492380">
    <property type="component" value="Unassembled WGS sequence"/>
</dbReference>